<dbReference type="Proteomes" id="UP001163046">
    <property type="component" value="Unassembled WGS sequence"/>
</dbReference>
<evidence type="ECO:0000313" key="1">
    <source>
        <dbReference type="EMBL" id="KAJ7360517.1"/>
    </source>
</evidence>
<dbReference type="AlphaFoldDB" id="A0A9X0CKX0"/>
<sequence length="126" mass="15277">MNMDTALQLRYDMMVILQNFEHGWLIFFWERLTLNYDEQPGVSCVQCRMAFSTFNEENGLNHEVLIWTGTYLLELQQIYIRRPPHVVWFIRCFTEFNFSTYSRDNQDNQDNHGQEWPGMTWIPDEL</sequence>
<reference evidence="1" key="1">
    <citation type="submission" date="2023-01" db="EMBL/GenBank/DDBJ databases">
        <title>Genome assembly of the deep-sea coral Lophelia pertusa.</title>
        <authorList>
            <person name="Herrera S."/>
            <person name="Cordes E."/>
        </authorList>
    </citation>
    <scope>NUCLEOTIDE SEQUENCE</scope>
    <source>
        <strain evidence="1">USNM1676648</strain>
        <tissue evidence="1">Polyp</tissue>
    </source>
</reference>
<protein>
    <submittedName>
        <fullName evidence="1">Uncharacterized protein</fullName>
    </submittedName>
</protein>
<name>A0A9X0CKX0_9CNID</name>
<dbReference type="EMBL" id="MU827309">
    <property type="protein sequence ID" value="KAJ7360517.1"/>
    <property type="molecule type" value="Genomic_DNA"/>
</dbReference>
<evidence type="ECO:0000313" key="2">
    <source>
        <dbReference type="Proteomes" id="UP001163046"/>
    </source>
</evidence>
<accession>A0A9X0CKX0</accession>
<proteinExistence type="predicted"/>
<gene>
    <name evidence="1" type="ORF">OS493_015619</name>
</gene>
<keyword evidence="2" id="KW-1185">Reference proteome</keyword>
<comment type="caution">
    <text evidence="1">The sequence shown here is derived from an EMBL/GenBank/DDBJ whole genome shotgun (WGS) entry which is preliminary data.</text>
</comment>
<organism evidence="1 2">
    <name type="scientific">Desmophyllum pertusum</name>
    <dbReference type="NCBI Taxonomy" id="174260"/>
    <lineage>
        <taxon>Eukaryota</taxon>
        <taxon>Metazoa</taxon>
        <taxon>Cnidaria</taxon>
        <taxon>Anthozoa</taxon>
        <taxon>Hexacorallia</taxon>
        <taxon>Scleractinia</taxon>
        <taxon>Caryophylliina</taxon>
        <taxon>Caryophylliidae</taxon>
        <taxon>Desmophyllum</taxon>
    </lineage>
</organism>